<keyword evidence="5" id="KW-1185">Reference proteome</keyword>
<dbReference type="Gene3D" id="3.40.50.720">
    <property type="entry name" value="NAD(P)-binding Rossmann-like Domain"/>
    <property type="match status" value="2"/>
</dbReference>
<keyword evidence="4" id="KW-0670">Pyruvate</keyword>
<accession>A0A1N6E7G4</accession>
<keyword evidence="2" id="KW-0520">NAD</keyword>
<evidence type="ECO:0000256" key="1">
    <source>
        <dbReference type="ARBA" id="ARBA00023002"/>
    </source>
</evidence>
<evidence type="ECO:0000313" key="5">
    <source>
        <dbReference type="Proteomes" id="UP000184932"/>
    </source>
</evidence>
<feature type="domain" description="D-isomer specific 2-hydroxyacid dehydrogenase NAD-binding" evidence="3">
    <location>
        <begin position="124"/>
        <end position="277"/>
    </location>
</feature>
<dbReference type="PANTHER" id="PTHR43333">
    <property type="entry name" value="2-HACID_DH_C DOMAIN-CONTAINING PROTEIN"/>
    <property type="match status" value="1"/>
</dbReference>
<dbReference type="InterPro" id="IPR029753">
    <property type="entry name" value="D-isomer_DH_CS"/>
</dbReference>
<dbReference type="CDD" id="cd12164">
    <property type="entry name" value="GDH_like_2"/>
    <property type="match status" value="1"/>
</dbReference>
<dbReference type="OrthoDB" id="9787219at2"/>
<sequence length="312" mass="33505">MTLNILLSARSSLWEPYAIELPRACAEAGLEVALFKPGDVAEDEVDYIVFAPNGPVEDFSGFVRARAALSLWAGVEQIVGNATLTMPLARMVDSSLTEGMVEWVTGQVLRHHLGLDRHIVNPEHAWQWVIPPLARDRVVTVLGTGALGAACARALVALNFRVRGWSRSLREIEGVESFAGEDGLLEALRGAEIVVTLLPDTPATEKVMDARAFAAMARGSFLINPGRGPLIDDDALIAALDSGQLDHATLDVFRVEPLPEGHAFWAHPKVTVTAHTAAETRVSSAARSVAENIRRAEAGEPLIGLVDRGAGY</sequence>
<name>A0A1N6E7G4_9RHOB</name>
<evidence type="ECO:0000256" key="2">
    <source>
        <dbReference type="ARBA" id="ARBA00023027"/>
    </source>
</evidence>
<dbReference type="EMBL" id="FSRL01000001">
    <property type="protein sequence ID" value="SIN78960.1"/>
    <property type="molecule type" value="Genomic_DNA"/>
</dbReference>
<reference evidence="5" key="1">
    <citation type="submission" date="2016-11" db="EMBL/GenBank/DDBJ databases">
        <authorList>
            <person name="Varghese N."/>
            <person name="Submissions S."/>
        </authorList>
    </citation>
    <scope>NUCLEOTIDE SEQUENCE [LARGE SCALE GENOMIC DNA]</scope>
    <source>
        <strain evidence="5">DSM 29440</strain>
    </source>
</reference>
<dbReference type="GO" id="GO:0051287">
    <property type="term" value="F:NAD binding"/>
    <property type="evidence" value="ECO:0007669"/>
    <property type="project" value="InterPro"/>
</dbReference>
<proteinExistence type="predicted"/>
<dbReference type="Pfam" id="PF02826">
    <property type="entry name" value="2-Hacid_dh_C"/>
    <property type="match status" value="1"/>
</dbReference>
<dbReference type="PROSITE" id="PS00671">
    <property type="entry name" value="D_2_HYDROXYACID_DH_3"/>
    <property type="match status" value="1"/>
</dbReference>
<keyword evidence="1" id="KW-0560">Oxidoreductase</keyword>
<dbReference type="PANTHER" id="PTHR43333:SF1">
    <property type="entry name" value="D-ISOMER SPECIFIC 2-HYDROXYACID DEHYDROGENASE NAD-BINDING DOMAIN-CONTAINING PROTEIN"/>
    <property type="match status" value="1"/>
</dbReference>
<protein>
    <submittedName>
        <fullName evidence="4">Glyoxylate/hydroxypyruvate reductase A</fullName>
    </submittedName>
</protein>
<dbReference type="InterPro" id="IPR006140">
    <property type="entry name" value="D-isomer_DH_NAD-bd"/>
</dbReference>
<dbReference type="GO" id="GO:0016616">
    <property type="term" value="F:oxidoreductase activity, acting on the CH-OH group of donors, NAD or NADP as acceptor"/>
    <property type="evidence" value="ECO:0007669"/>
    <property type="project" value="UniProtKB-ARBA"/>
</dbReference>
<evidence type="ECO:0000259" key="3">
    <source>
        <dbReference type="Pfam" id="PF02826"/>
    </source>
</evidence>
<organism evidence="4 5">
    <name type="scientific">Vannielia litorea</name>
    <dbReference type="NCBI Taxonomy" id="1217970"/>
    <lineage>
        <taxon>Bacteria</taxon>
        <taxon>Pseudomonadati</taxon>
        <taxon>Pseudomonadota</taxon>
        <taxon>Alphaproteobacteria</taxon>
        <taxon>Rhodobacterales</taxon>
        <taxon>Paracoccaceae</taxon>
        <taxon>Vannielia</taxon>
    </lineage>
</organism>
<dbReference type="InterPro" id="IPR036291">
    <property type="entry name" value="NAD(P)-bd_dom_sf"/>
</dbReference>
<dbReference type="Proteomes" id="UP000184932">
    <property type="component" value="Unassembled WGS sequence"/>
</dbReference>
<dbReference type="AlphaFoldDB" id="A0A1N6E7G4"/>
<evidence type="ECO:0000313" key="4">
    <source>
        <dbReference type="EMBL" id="SIN78960.1"/>
    </source>
</evidence>
<dbReference type="SUPFAM" id="SSF51735">
    <property type="entry name" value="NAD(P)-binding Rossmann-fold domains"/>
    <property type="match status" value="1"/>
</dbReference>
<dbReference type="STRING" id="1217970.SAMN05444002_0423"/>
<gene>
    <name evidence="4" type="ORF">SAMN05444002_0423</name>
</gene>
<dbReference type="RefSeq" id="WP_074254609.1">
    <property type="nucleotide sequence ID" value="NZ_FSRL01000001.1"/>
</dbReference>